<feature type="region of interest" description="Disordered" evidence="1">
    <location>
        <begin position="204"/>
        <end position="238"/>
    </location>
</feature>
<evidence type="ECO:0000256" key="1">
    <source>
        <dbReference type="SAM" id="MobiDB-lite"/>
    </source>
</evidence>
<dbReference type="InterPro" id="IPR012938">
    <property type="entry name" value="Glc/Sorbosone_DH"/>
</dbReference>
<evidence type="ECO:0000313" key="4">
    <source>
        <dbReference type="Proteomes" id="UP000035425"/>
    </source>
</evidence>
<dbReference type="Gene3D" id="2.120.10.30">
    <property type="entry name" value="TolB, C-terminal domain"/>
    <property type="match status" value="1"/>
</dbReference>
<name>A0ABR5F531_9ACTN</name>
<evidence type="ECO:0000313" key="3">
    <source>
        <dbReference type="EMBL" id="KLL11834.1"/>
    </source>
</evidence>
<feature type="region of interest" description="Disordered" evidence="1">
    <location>
        <begin position="1"/>
        <end position="21"/>
    </location>
</feature>
<proteinExistence type="predicted"/>
<dbReference type="SUPFAM" id="SSF50952">
    <property type="entry name" value="Soluble quinoprotein glucose dehydrogenase"/>
    <property type="match status" value="1"/>
</dbReference>
<dbReference type="InterPro" id="IPR011041">
    <property type="entry name" value="Quinoprot_gluc/sorb_DH_b-prop"/>
</dbReference>
<accession>A0ABR5F531</accession>
<organism evidence="3 4">
    <name type="scientific">Protofrankia coriariae</name>
    <dbReference type="NCBI Taxonomy" id="1562887"/>
    <lineage>
        <taxon>Bacteria</taxon>
        <taxon>Bacillati</taxon>
        <taxon>Actinomycetota</taxon>
        <taxon>Actinomycetes</taxon>
        <taxon>Frankiales</taxon>
        <taxon>Frankiaceae</taxon>
        <taxon>Protofrankia</taxon>
    </lineage>
</organism>
<dbReference type="PANTHER" id="PTHR19328">
    <property type="entry name" value="HEDGEHOG-INTERACTING PROTEIN"/>
    <property type="match status" value="1"/>
</dbReference>
<gene>
    <name evidence="3" type="ORF">FrCorBMG51_08370</name>
</gene>
<dbReference type="Proteomes" id="UP000035425">
    <property type="component" value="Unassembled WGS sequence"/>
</dbReference>
<keyword evidence="4" id="KW-1185">Reference proteome</keyword>
<dbReference type="PANTHER" id="PTHR19328:SF13">
    <property type="entry name" value="HIPL1 PROTEIN"/>
    <property type="match status" value="1"/>
</dbReference>
<comment type="caution">
    <text evidence="3">The sequence shown here is derived from an EMBL/GenBank/DDBJ whole genome shotgun (WGS) entry which is preliminary data.</text>
</comment>
<dbReference type="InterPro" id="IPR011042">
    <property type="entry name" value="6-blade_b-propeller_TolB-like"/>
</dbReference>
<dbReference type="Pfam" id="PF07995">
    <property type="entry name" value="GSDH"/>
    <property type="match status" value="1"/>
</dbReference>
<evidence type="ECO:0000259" key="2">
    <source>
        <dbReference type="Pfam" id="PF07995"/>
    </source>
</evidence>
<dbReference type="EMBL" id="JWIO01000010">
    <property type="protein sequence ID" value="KLL11834.1"/>
    <property type="molecule type" value="Genomic_DNA"/>
</dbReference>
<sequence>MPSVSMLRPRGRADRAAGGHGPIRGTLLARMAVALVGLAGIVLAGCGSTDTSQADDLAGTSTGSGQNGSQRPETVASGLRTPWGLAFLPDRSALVAERDSGRIVHVPANGGAPTEIMRIPDVATGSGEGGLLGLAVSPGYVTDHLVYAYYTTATDNRIVRFPLPLGDTPPAAVEPILTGIAKATVHNGGRIAFGPDGMLYAGTGDASERSRAQDASSLNGKILRMRPDGSAPADNPDPRSLVYSLGHRNVQGLAWDSTGRLWATEFGQNTYDEVNLIEAGHNYGWPLVEGRSDTDGNRFTNPFVTWKPAESSPSGAAIIGDTLYVAALRGERLWAVPLDGKGAGTPYALLDGEAGRLRTAVAAPDGSLWITTSNTDGRGSPRDGDDRILRLTSF</sequence>
<feature type="compositionally biased region" description="Low complexity" evidence="1">
    <location>
        <begin position="59"/>
        <end position="70"/>
    </location>
</feature>
<feature type="domain" description="Glucose/Sorbosone dehydrogenase" evidence="2">
    <location>
        <begin position="79"/>
        <end position="378"/>
    </location>
</feature>
<dbReference type="RefSeq" id="WP_047222524.1">
    <property type="nucleotide sequence ID" value="NZ_JWIO01000010.1"/>
</dbReference>
<protein>
    <submittedName>
        <fullName evidence="3">Glucose sorbosone dehydrogenase</fullName>
    </submittedName>
</protein>
<reference evidence="3 4" key="1">
    <citation type="submission" date="2014-12" db="EMBL/GenBank/DDBJ databases">
        <title>Frankia sp. BMG5.1 draft genome.</title>
        <authorList>
            <person name="Gtari M."/>
            <person name="Ghodhbane-Gtari F."/>
            <person name="Nouioui I."/>
            <person name="Ktari A."/>
            <person name="Hezbri K."/>
            <person name="Mimouni W."/>
            <person name="Sbissi I."/>
            <person name="Ayari A."/>
            <person name="Yamanaka T."/>
            <person name="Normand P."/>
            <person name="Tisa L.S."/>
            <person name="Boudabous A."/>
        </authorList>
    </citation>
    <scope>NUCLEOTIDE SEQUENCE [LARGE SCALE GENOMIC DNA]</scope>
    <source>
        <strain evidence="3 4">BMG5.1</strain>
    </source>
</reference>
<feature type="region of interest" description="Disordered" evidence="1">
    <location>
        <begin position="54"/>
        <end position="76"/>
    </location>
</feature>